<dbReference type="Gene3D" id="3.30.1370.60">
    <property type="entry name" value="Hypothetical oxidoreductase yiak, domain 2"/>
    <property type="match status" value="1"/>
</dbReference>
<evidence type="ECO:0008006" key="4">
    <source>
        <dbReference type="Google" id="ProtNLM"/>
    </source>
</evidence>
<keyword evidence="2" id="KW-0560">Oxidoreductase</keyword>
<dbReference type="Pfam" id="PF02615">
    <property type="entry name" value="Ldh_2"/>
    <property type="match status" value="1"/>
</dbReference>
<proteinExistence type="inferred from homology"/>
<dbReference type="Gene3D" id="1.10.1530.10">
    <property type="match status" value="1"/>
</dbReference>
<dbReference type="GO" id="GO:0016491">
    <property type="term" value="F:oxidoreductase activity"/>
    <property type="evidence" value="ECO:0007669"/>
    <property type="project" value="UniProtKB-KW"/>
</dbReference>
<dbReference type="InterPro" id="IPR043144">
    <property type="entry name" value="Mal/L-sulf/L-lact_DH-like_ah"/>
</dbReference>
<dbReference type="AlphaFoldDB" id="A0A382GTQ2"/>
<protein>
    <recommendedName>
        <fullName evidence="4">Ldh family oxidoreductase</fullName>
    </recommendedName>
</protein>
<accession>A0A382GTQ2</accession>
<dbReference type="EMBL" id="UINC01057395">
    <property type="protein sequence ID" value="SVB78480.1"/>
    <property type="molecule type" value="Genomic_DNA"/>
</dbReference>
<dbReference type="PANTHER" id="PTHR11091:SF0">
    <property type="entry name" value="MALATE DEHYDROGENASE"/>
    <property type="match status" value="1"/>
</dbReference>
<comment type="similarity">
    <text evidence="1">Belongs to the LDH2/MDH2 oxidoreductase family.</text>
</comment>
<dbReference type="InterPro" id="IPR036111">
    <property type="entry name" value="Mal/L-sulfo/L-lacto_DH-like_sf"/>
</dbReference>
<evidence type="ECO:0000256" key="2">
    <source>
        <dbReference type="ARBA" id="ARBA00023002"/>
    </source>
</evidence>
<gene>
    <name evidence="3" type="ORF">METZ01_LOCUS231334</name>
</gene>
<dbReference type="InterPro" id="IPR003767">
    <property type="entry name" value="Malate/L-lactate_DH-like"/>
</dbReference>
<dbReference type="SUPFAM" id="SSF89733">
    <property type="entry name" value="L-sulfolactate dehydrogenase-like"/>
    <property type="match status" value="1"/>
</dbReference>
<organism evidence="3">
    <name type="scientific">marine metagenome</name>
    <dbReference type="NCBI Taxonomy" id="408172"/>
    <lineage>
        <taxon>unclassified sequences</taxon>
        <taxon>metagenomes</taxon>
        <taxon>ecological metagenomes</taxon>
    </lineage>
</organism>
<dbReference type="InterPro" id="IPR043143">
    <property type="entry name" value="Mal/L-sulf/L-lact_DH-like_NADP"/>
</dbReference>
<evidence type="ECO:0000313" key="3">
    <source>
        <dbReference type="EMBL" id="SVB78480.1"/>
    </source>
</evidence>
<dbReference type="PANTHER" id="PTHR11091">
    <property type="entry name" value="OXIDOREDUCTASE-RELATED"/>
    <property type="match status" value="1"/>
</dbReference>
<name>A0A382GTQ2_9ZZZZ</name>
<sequence length="123" mass="13167">MIRIPPEALHSWSTEVLAALGVPDNDATHIARCLIDVDLRGVRSHGTRQLRRYVKEFRNGLVNTTPVIRVLRETDHSLRLDGDGGAGYLVASRATDSTCDKTNAVGLAVAATCNHGHVGSAGI</sequence>
<reference evidence="3" key="1">
    <citation type="submission" date="2018-05" db="EMBL/GenBank/DDBJ databases">
        <authorList>
            <person name="Lanie J.A."/>
            <person name="Ng W.-L."/>
            <person name="Kazmierczak K.M."/>
            <person name="Andrzejewski T.M."/>
            <person name="Davidsen T.M."/>
            <person name="Wayne K.J."/>
            <person name="Tettelin H."/>
            <person name="Glass J.I."/>
            <person name="Rusch D."/>
            <person name="Podicherti R."/>
            <person name="Tsui H.-C.T."/>
            <person name="Winkler M.E."/>
        </authorList>
    </citation>
    <scope>NUCLEOTIDE SEQUENCE</scope>
</reference>
<evidence type="ECO:0000256" key="1">
    <source>
        <dbReference type="ARBA" id="ARBA00006056"/>
    </source>
</evidence>
<feature type="non-terminal residue" evidence="3">
    <location>
        <position position="123"/>
    </location>
</feature>